<comment type="caution">
    <text evidence="1">The sequence shown here is derived from an EMBL/GenBank/DDBJ whole genome shotgun (WGS) entry which is preliminary data.</text>
</comment>
<evidence type="ECO:0000313" key="1">
    <source>
        <dbReference type="EMBL" id="GKH70423.1"/>
    </source>
</evidence>
<accession>A0AA37K386</accession>
<dbReference type="EMBL" id="BQNZ01000001">
    <property type="protein sequence ID" value="GKH70423.1"/>
    <property type="molecule type" value="Genomic_DNA"/>
</dbReference>
<dbReference type="AlphaFoldDB" id="A0AA37K386"/>
<evidence type="ECO:0000313" key="2">
    <source>
        <dbReference type="Proteomes" id="UP001055114"/>
    </source>
</evidence>
<reference evidence="1" key="1">
    <citation type="submission" date="2022-01" db="EMBL/GenBank/DDBJ databases">
        <title>Novel bile acid biosynthetic pathways are enriched in the microbiome of centenarians.</title>
        <authorList>
            <person name="Sato Y."/>
            <person name="Atarashi K."/>
            <person name="Plichta R.D."/>
            <person name="Arai Y."/>
            <person name="Sasajima S."/>
            <person name="Kearney M.S."/>
            <person name="Suda W."/>
            <person name="Takeshita K."/>
            <person name="Sasaki T."/>
            <person name="Okamoto S."/>
            <person name="Skelly N.A."/>
            <person name="Okamura Y."/>
            <person name="Vlamakis H."/>
            <person name="Li Y."/>
            <person name="Tanoue T."/>
            <person name="Takei H."/>
            <person name="Nittono H."/>
            <person name="Narushima S."/>
            <person name="Irie J."/>
            <person name="Itoh H."/>
            <person name="Moriya K."/>
            <person name="Sugiura Y."/>
            <person name="Suematsu M."/>
            <person name="Moritoki N."/>
            <person name="Shibata S."/>
            <person name="Littman R.D."/>
            <person name="Fischbach A.M."/>
            <person name="Uwamino Y."/>
            <person name="Inoue T."/>
            <person name="Honda A."/>
            <person name="Hattori M."/>
            <person name="Murai T."/>
            <person name="Xavier J.R."/>
            <person name="Hirose N."/>
            <person name="Honda K."/>
        </authorList>
    </citation>
    <scope>NUCLEOTIDE SEQUENCE</scope>
    <source>
        <strain evidence="1">CE91-St3</strain>
    </source>
</reference>
<gene>
    <name evidence="1" type="ORF">CE91St3_02860</name>
</gene>
<proteinExistence type="predicted"/>
<sequence>MEYMKEKIDSSDIPTSYLLCMKQDCPKATTCLRRIAEQQIGDEVKLWHVISPKYQEKQTDRCAYFRPADKLTYALGFIGMLDRMPYKLMQEAICKLMRRFGRRTYYRVRKGERPLSPDEQKSMLNILKQCGINDPGKFDAYFEAYDW</sequence>
<name>A0AA37K386_9BACT</name>
<dbReference type="Proteomes" id="UP001055114">
    <property type="component" value="Unassembled WGS sequence"/>
</dbReference>
<organism evidence="1 2">
    <name type="scientific">Parabacteroides merdae</name>
    <dbReference type="NCBI Taxonomy" id="46503"/>
    <lineage>
        <taxon>Bacteria</taxon>
        <taxon>Pseudomonadati</taxon>
        <taxon>Bacteroidota</taxon>
        <taxon>Bacteroidia</taxon>
        <taxon>Bacteroidales</taxon>
        <taxon>Tannerellaceae</taxon>
        <taxon>Parabacteroides</taxon>
    </lineage>
</organism>
<dbReference type="Pfam" id="PF19555">
    <property type="entry name" value="DUF6078"/>
    <property type="match status" value="1"/>
</dbReference>
<dbReference type="InterPro" id="IPR045724">
    <property type="entry name" value="DUF6078"/>
</dbReference>
<protein>
    <submittedName>
        <fullName evidence="1">Uncharacterized protein</fullName>
    </submittedName>
</protein>